<feature type="compositionally biased region" description="Acidic residues" evidence="5">
    <location>
        <begin position="1504"/>
        <end position="1522"/>
    </location>
</feature>
<dbReference type="GO" id="GO:0008270">
    <property type="term" value="F:zinc ion binding"/>
    <property type="evidence" value="ECO:0007669"/>
    <property type="project" value="UniProtKB-KW"/>
</dbReference>
<organism evidence="7 8">
    <name type="scientific">Plakobranchus ocellatus</name>
    <dbReference type="NCBI Taxonomy" id="259542"/>
    <lineage>
        <taxon>Eukaryota</taxon>
        <taxon>Metazoa</taxon>
        <taxon>Spiralia</taxon>
        <taxon>Lophotrochozoa</taxon>
        <taxon>Mollusca</taxon>
        <taxon>Gastropoda</taxon>
        <taxon>Heterobranchia</taxon>
        <taxon>Euthyneura</taxon>
        <taxon>Panpulmonata</taxon>
        <taxon>Sacoglossa</taxon>
        <taxon>Placobranchoidea</taxon>
        <taxon>Plakobranchidae</taxon>
        <taxon>Plakobranchus</taxon>
    </lineage>
</organism>
<dbReference type="Pfam" id="PF25561">
    <property type="entry name" value="QRICH1"/>
    <property type="match status" value="1"/>
</dbReference>
<feature type="compositionally biased region" description="Basic and acidic residues" evidence="5">
    <location>
        <begin position="903"/>
        <end position="919"/>
    </location>
</feature>
<feature type="compositionally biased region" description="Low complexity" evidence="5">
    <location>
        <begin position="40"/>
        <end position="50"/>
    </location>
</feature>
<feature type="domain" description="TRASH" evidence="6">
    <location>
        <begin position="939"/>
        <end position="974"/>
    </location>
</feature>
<feature type="region of interest" description="Disordered" evidence="5">
    <location>
        <begin position="1496"/>
        <end position="1540"/>
    </location>
</feature>
<feature type="domain" description="TRASH" evidence="6">
    <location>
        <begin position="1020"/>
        <end position="1061"/>
    </location>
</feature>
<feature type="compositionally biased region" description="Low complexity" evidence="5">
    <location>
        <begin position="9"/>
        <end position="19"/>
    </location>
</feature>
<feature type="domain" description="TRASH" evidence="6">
    <location>
        <begin position="1098"/>
        <end position="1133"/>
    </location>
</feature>
<feature type="compositionally biased region" description="Polar residues" evidence="5">
    <location>
        <begin position="186"/>
        <end position="203"/>
    </location>
</feature>
<feature type="compositionally biased region" description="Basic residues" evidence="5">
    <location>
        <begin position="1603"/>
        <end position="1613"/>
    </location>
</feature>
<feature type="compositionally biased region" description="Polar residues" evidence="5">
    <location>
        <begin position="1637"/>
        <end position="1650"/>
    </location>
</feature>
<evidence type="ECO:0000256" key="4">
    <source>
        <dbReference type="ARBA" id="ARBA00022833"/>
    </source>
</evidence>
<dbReference type="InterPro" id="IPR010507">
    <property type="entry name" value="Znf_MYM"/>
</dbReference>
<reference evidence="7 8" key="1">
    <citation type="journal article" date="2021" name="Elife">
        <title>Chloroplast acquisition without the gene transfer in kleptoplastic sea slugs, Plakobranchus ocellatus.</title>
        <authorList>
            <person name="Maeda T."/>
            <person name="Takahashi S."/>
            <person name="Yoshida T."/>
            <person name="Shimamura S."/>
            <person name="Takaki Y."/>
            <person name="Nagai Y."/>
            <person name="Toyoda A."/>
            <person name="Suzuki Y."/>
            <person name="Arimoto A."/>
            <person name="Ishii H."/>
            <person name="Satoh N."/>
            <person name="Nishiyama T."/>
            <person name="Hasebe M."/>
            <person name="Maruyama T."/>
            <person name="Minagawa J."/>
            <person name="Obokata J."/>
            <person name="Shigenobu S."/>
        </authorList>
    </citation>
    <scope>NUCLEOTIDE SEQUENCE [LARGE SCALE GENOMIC DNA]</scope>
</reference>
<keyword evidence="4" id="KW-0862">Zinc</keyword>
<protein>
    <submittedName>
        <fullName evidence="7">Zinc finger mym-type protein 3</fullName>
    </submittedName>
</protein>
<feature type="compositionally biased region" description="Polar residues" evidence="5">
    <location>
        <begin position="651"/>
        <end position="664"/>
    </location>
</feature>
<feature type="compositionally biased region" description="Polar residues" evidence="5">
    <location>
        <begin position="567"/>
        <end position="619"/>
    </location>
</feature>
<feature type="compositionally biased region" description="Polar residues" evidence="5">
    <location>
        <begin position="450"/>
        <end position="463"/>
    </location>
</feature>
<feature type="compositionally biased region" description="Polar residues" evidence="5">
    <location>
        <begin position="257"/>
        <end position="269"/>
    </location>
</feature>
<dbReference type="EMBL" id="BLXT01006036">
    <property type="protein sequence ID" value="GFO28412.1"/>
    <property type="molecule type" value="Genomic_DNA"/>
</dbReference>
<feature type="compositionally biased region" description="Basic and acidic residues" evidence="5">
    <location>
        <begin position="93"/>
        <end position="103"/>
    </location>
</feature>
<dbReference type="Pfam" id="PF06467">
    <property type="entry name" value="zf-FCS"/>
    <property type="match status" value="1"/>
</dbReference>
<feature type="compositionally biased region" description="Low complexity" evidence="5">
    <location>
        <begin position="665"/>
        <end position="675"/>
    </location>
</feature>
<dbReference type="PANTHER" id="PTHR45736">
    <property type="entry name" value="ZINC FINGER MYM-TYPE PROTEIN"/>
    <property type="match status" value="1"/>
</dbReference>
<dbReference type="InterPro" id="IPR051284">
    <property type="entry name" value="ZnF_MYMT-QRICH1"/>
</dbReference>
<feature type="region of interest" description="Disordered" evidence="5">
    <location>
        <begin position="209"/>
        <end position="748"/>
    </location>
</feature>
<feature type="region of interest" description="Disordered" evidence="5">
    <location>
        <begin position="1292"/>
        <end position="1370"/>
    </location>
</feature>
<feature type="compositionally biased region" description="Acidic residues" evidence="5">
    <location>
        <begin position="464"/>
        <end position="473"/>
    </location>
</feature>
<feature type="region of interest" description="Disordered" evidence="5">
    <location>
        <begin position="184"/>
        <end position="203"/>
    </location>
</feature>
<name>A0AAV4CAX5_9GAST</name>
<evidence type="ECO:0000256" key="3">
    <source>
        <dbReference type="ARBA" id="ARBA00022771"/>
    </source>
</evidence>
<gene>
    <name evidence="7" type="ORF">PoB_005491700</name>
</gene>
<feature type="region of interest" description="Disordered" evidence="5">
    <location>
        <begin position="1"/>
        <end position="137"/>
    </location>
</feature>
<feature type="compositionally biased region" description="Basic and acidic residues" evidence="5">
    <location>
        <begin position="309"/>
        <end position="325"/>
    </location>
</feature>
<dbReference type="PANTHER" id="PTHR45736:SF1">
    <property type="entry name" value="WITHOUT CHILDREN, ISOFORM B"/>
    <property type="match status" value="1"/>
</dbReference>
<feature type="compositionally biased region" description="Polar residues" evidence="5">
    <location>
        <begin position="61"/>
        <end position="74"/>
    </location>
</feature>
<feature type="compositionally biased region" description="Polar residues" evidence="5">
    <location>
        <begin position="113"/>
        <end position="131"/>
    </location>
</feature>
<feature type="compositionally biased region" description="Polar residues" evidence="5">
    <location>
        <begin position="676"/>
        <end position="699"/>
    </location>
</feature>
<evidence type="ECO:0000259" key="6">
    <source>
        <dbReference type="SMART" id="SM00746"/>
    </source>
</evidence>
<keyword evidence="2" id="KW-0677">Repeat</keyword>
<evidence type="ECO:0000256" key="2">
    <source>
        <dbReference type="ARBA" id="ARBA00022737"/>
    </source>
</evidence>
<keyword evidence="8" id="KW-1185">Reference proteome</keyword>
<feature type="compositionally biased region" description="Acidic residues" evidence="5">
    <location>
        <begin position="281"/>
        <end position="301"/>
    </location>
</feature>
<feature type="domain" description="TRASH" evidence="6">
    <location>
        <begin position="1140"/>
        <end position="1179"/>
    </location>
</feature>
<feature type="domain" description="TRASH" evidence="6">
    <location>
        <begin position="861"/>
        <end position="896"/>
    </location>
</feature>
<feature type="region of interest" description="Disordered" evidence="5">
    <location>
        <begin position="1572"/>
        <end position="1650"/>
    </location>
</feature>
<dbReference type="InterPro" id="IPR057926">
    <property type="entry name" value="QRICH1_dom"/>
</dbReference>
<feature type="domain" description="TRASH" evidence="6">
    <location>
        <begin position="1233"/>
        <end position="1269"/>
    </location>
</feature>
<evidence type="ECO:0000256" key="5">
    <source>
        <dbReference type="SAM" id="MobiDB-lite"/>
    </source>
</evidence>
<feature type="domain" description="TRASH" evidence="6">
    <location>
        <begin position="1185"/>
        <end position="1223"/>
    </location>
</feature>
<accession>A0AAV4CAX5</accession>
<evidence type="ECO:0000313" key="8">
    <source>
        <dbReference type="Proteomes" id="UP000735302"/>
    </source>
</evidence>
<feature type="region of interest" description="Disordered" evidence="5">
    <location>
        <begin position="903"/>
        <end position="932"/>
    </location>
</feature>
<dbReference type="Proteomes" id="UP000735302">
    <property type="component" value="Unassembled WGS sequence"/>
</dbReference>
<dbReference type="SMART" id="SM00746">
    <property type="entry name" value="TRASH"/>
    <property type="match status" value="8"/>
</dbReference>
<evidence type="ECO:0000313" key="7">
    <source>
        <dbReference type="EMBL" id="GFO28412.1"/>
    </source>
</evidence>
<feature type="domain" description="TRASH" evidence="6">
    <location>
        <begin position="978"/>
        <end position="1017"/>
    </location>
</feature>
<feature type="region of interest" description="Disordered" evidence="5">
    <location>
        <begin position="823"/>
        <end position="854"/>
    </location>
</feature>
<comment type="caution">
    <text evidence="7">The sequence shown here is derived from an EMBL/GenBank/DDBJ whole genome shotgun (WGS) entry which is preliminary data.</text>
</comment>
<sequence length="1757" mass="193191">MESEEAIMENENNSNLESESINRDRDGGIMRDAATIPEDSPSASGINSSSPCQSERHTDELQQQMSGLQTNSEEQVCREIGDPAVADVVSVNRDPESMDHTTDTVESEVAIPHTSQGSSMPSEKSDTSVGVTSDHDEEFQNDSIAMLSDNSKADDRGDVAQFVCDEMTAESSSSRVDSLFAESEADINSRNVPDNSSSQYADSISKTLFKAPVAEEDEANELNNSSEAVDEDQRKDDSSEAQTVDSDVCADMKEKQANNFKIEQQNFSSETDDKESKNNIDDNEFNVADSDENEDDIDIIEDSTPQSGKETESQHMGKDFERGNDVQDFGVNDTEDQGEIEQHQTSMNETVEPSRLQESATSVDHSDVRTGEGGLSNQSNSQPQSVEMRSETETYCGTQDEEIISLNTPDKPDFGATPSETHQDLERPDNESTGVDQEKGKGDEDLPQTVEMSSQNESRNTQDVEMESSDIPDVESTTQSVSSLDVENAVKEMVGVEQCEGQNDKNNVDGTENIDSEVSMDTQDGFENDDEPTKRTQNEEKNTADILEHASDVPENPDVTGMENVPASKQSENANSLPKDVNVSQNETVSNIQPESLTKDSNISSVDDNGGTEQPVESESINRTENVEAGLDKIQGSEGDNGLDKDDASLISASENSSQTNQLDENTTAAANNEARSQQVSEVSENNTLSISDVNSTVPTPAVDPTEASDPPTTHTSDKAVENETPTNAGEHAPDERGDEMIEARNIKQEIISEEYAKATESTDNSQAEVLRNIKKETTDRNNGEMDKVIDDVVILDDDGESFPVKKEAVSLQFDMPSDSQLKISSVSGKEQISMAGDASSNKANEKGSAPKKSKSRSQTCIVCLKVCRCKYNIVRNGDIKHLCGDDCFKQFRKTPSAFLKNNKDGKTVESAKSADSHRPSQLLPPPASSRTSSDFKTCSVCQLMNSNPSQPFCNWKGLDFCGEACLGKFQANLSSYCSFCKAYIPLDNRSTFCLKIGNDMRPFCQQRCYTEFKKNLRLCAWCQKDLSSCPKAFSAMVGSLDKKIRQFCSQTCRQRLEAQIVNVEVVRSVTKGTSELNTLSSQSSALHKTSGVETAICSVCQKRLPVLHTIRFQGQVHRLCSDLCLSAFQYTNKIGMSKCDNCGTVCTAEEAQAHFVQYEGQVKRFCGDVCVNQFRRDKSKAVSCGWCGTKKMNFDMIERLDKENKAQMFCSLNCLSLYRVNLQAKSNQAVPCDQCRTVTPAQYHLTMSDASVRNFCSYQCVMTFQAQFTAKNIPAAQPLLPVQTKVLPHQAPVATPKEPAQPASKSRGRMSTRQASKQQSSFPVISNVVSLASTQDQANEKPPSTPPSSTPQQSTAEPAKPNTLSSGDGKHQIIIQAPPVKAMKNKALLCRPVTLTKATSCRPHSQTKECQTDKIPDKQVFVPVPVPIYIPMPTVMYSAPTPIPVPFPVPIPVPVFIPTTRKSISGIKKTISNIVERMPSDPLEAELLMMAEAVASDKRDSDSESDLDNEFGTGFEDEIEEPVPAVEKASSKKKDGQGEEDMIQMALRMAEEMSGPIEDLESSVEPVAINTERPSHLRTPPTQVFQTQTQTDEDYVPPGSRGRGRGVKRAARGRPPSGRPKRQRVERSYTEDDDSSSQTMTPQPVVSQQVMEPAADASFRLKFTYGVNAWRHWVVAKNAQIEDSKTNNSFRVRTFPTDILKCTTDELNYSLIFFIKEVRKPNGEEYSPDSIYYLCLGKAMPPKALMKDLKSQSFVE</sequence>
<feature type="compositionally biased region" description="Basic and acidic residues" evidence="5">
    <location>
        <begin position="421"/>
        <end position="444"/>
    </location>
</feature>
<feature type="compositionally biased region" description="Low complexity" evidence="5">
    <location>
        <begin position="1580"/>
        <end position="1601"/>
    </location>
</feature>
<feature type="compositionally biased region" description="Basic and acidic residues" evidence="5">
    <location>
        <begin position="20"/>
        <end position="29"/>
    </location>
</feature>
<feature type="compositionally biased region" description="Basic and acidic residues" evidence="5">
    <location>
        <begin position="732"/>
        <end position="748"/>
    </location>
</feature>
<dbReference type="InterPro" id="IPR011017">
    <property type="entry name" value="TRASH_dom"/>
</dbReference>
<keyword evidence="3" id="KW-0863">Zinc-finger</keyword>
<feature type="compositionally biased region" description="Polar residues" evidence="5">
    <location>
        <begin position="475"/>
        <end position="485"/>
    </location>
</feature>
<feature type="compositionally biased region" description="Polar residues" evidence="5">
    <location>
        <begin position="375"/>
        <end position="397"/>
    </location>
</feature>
<evidence type="ECO:0000256" key="1">
    <source>
        <dbReference type="ARBA" id="ARBA00022723"/>
    </source>
</evidence>
<feature type="compositionally biased region" description="Polar residues" evidence="5">
    <location>
        <begin position="343"/>
        <end position="363"/>
    </location>
</feature>
<feature type="compositionally biased region" description="Polar residues" evidence="5">
    <location>
        <begin position="1310"/>
        <end position="1338"/>
    </location>
</feature>
<proteinExistence type="predicted"/>
<keyword evidence="1" id="KW-0479">Metal-binding</keyword>
<feature type="compositionally biased region" description="Basic and acidic residues" evidence="5">
    <location>
        <begin position="531"/>
        <end position="552"/>
    </location>
</feature>